<feature type="domain" description="BON" evidence="2">
    <location>
        <begin position="158"/>
        <end position="225"/>
    </location>
</feature>
<dbReference type="Proteomes" id="UP000733744">
    <property type="component" value="Unassembled WGS sequence"/>
</dbReference>
<dbReference type="InterPro" id="IPR051686">
    <property type="entry name" value="Lipoprotein_DolP"/>
</dbReference>
<dbReference type="Gene3D" id="3.40.1520.20">
    <property type="match status" value="1"/>
</dbReference>
<feature type="chain" id="PRO_5047311399" evidence="1">
    <location>
        <begin position="21"/>
        <end position="225"/>
    </location>
</feature>
<proteinExistence type="predicted"/>
<dbReference type="EMBL" id="RYFG02000112">
    <property type="protein sequence ID" value="TRW91403.1"/>
    <property type="molecule type" value="Genomic_DNA"/>
</dbReference>
<dbReference type="RefSeq" id="WP_127028090.1">
    <property type="nucleotide sequence ID" value="NZ_RYFG02000112.1"/>
</dbReference>
<keyword evidence="4" id="KW-1185">Reference proteome</keyword>
<feature type="signal peptide" evidence="1">
    <location>
        <begin position="1"/>
        <end position="20"/>
    </location>
</feature>
<dbReference type="PANTHER" id="PTHR34606">
    <property type="entry name" value="BON DOMAIN-CONTAINING PROTEIN"/>
    <property type="match status" value="1"/>
</dbReference>
<sequence>MKKLLLLFIVPSLLITTGCAAIKTDGRVDSLPIATLLTCMDDGNAEDCREQSRPPSLAAGAEITGLSLLNDRRSRDAILADEAIEDRANAKLNTYYDLREQCHFNITAYNGAVLITGETPKEEFRDRIIDIVRVIPKVKLVHDKLVIDDPSPLNFRANDTLITGKVKTALAQIPEFDASWIKVVTEQRTVYLMGLVHRNEGATAIEAARRQSDIKQIITVFEYLD</sequence>
<evidence type="ECO:0000313" key="3">
    <source>
        <dbReference type="EMBL" id="TRW91403.1"/>
    </source>
</evidence>
<gene>
    <name evidence="3" type="ORF">EKO24_016825</name>
</gene>
<dbReference type="PROSITE" id="PS51257">
    <property type="entry name" value="PROKAR_LIPOPROTEIN"/>
    <property type="match status" value="1"/>
</dbReference>
<dbReference type="InterPro" id="IPR007055">
    <property type="entry name" value="BON_dom"/>
</dbReference>
<dbReference type="Pfam" id="PF04972">
    <property type="entry name" value="BON"/>
    <property type="match status" value="2"/>
</dbReference>
<keyword evidence="1" id="KW-0732">Signal</keyword>
<reference evidence="3 4" key="1">
    <citation type="journal article" date="2019" name="Antonie Van Leeuwenhoek">
        <title>Description of 'Ca. Methylobacter oryzae' KRF1, a novel species from the environmentally important Methylobacter clade 2.</title>
        <authorList>
            <person name="Khatri K."/>
            <person name="Mohite J.A."/>
            <person name="Pandit P.S."/>
            <person name="Bahulikar R."/>
            <person name="Rahalkar M.C."/>
        </authorList>
    </citation>
    <scope>NUCLEOTIDE SEQUENCE [LARGE SCALE GENOMIC DNA]</scope>
    <source>
        <strain evidence="3 4">KRF1</strain>
    </source>
</reference>
<evidence type="ECO:0000259" key="2">
    <source>
        <dbReference type="PROSITE" id="PS50914"/>
    </source>
</evidence>
<protein>
    <submittedName>
        <fullName evidence="3">BON domain-containing protein</fullName>
    </submittedName>
</protein>
<feature type="domain" description="BON" evidence="2">
    <location>
        <begin position="80"/>
        <end position="149"/>
    </location>
</feature>
<dbReference type="PANTHER" id="PTHR34606:SF4">
    <property type="entry name" value="OUTER MEMBRANE LIPOPROTEIN DOLP"/>
    <property type="match status" value="1"/>
</dbReference>
<organism evidence="3 4">
    <name type="scientific">Candidatus Methylobacter oryzae</name>
    <dbReference type="NCBI Taxonomy" id="2497749"/>
    <lineage>
        <taxon>Bacteria</taxon>
        <taxon>Pseudomonadati</taxon>
        <taxon>Pseudomonadota</taxon>
        <taxon>Gammaproteobacteria</taxon>
        <taxon>Methylococcales</taxon>
        <taxon>Methylococcaceae</taxon>
        <taxon>Methylobacter</taxon>
    </lineage>
</organism>
<evidence type="ECO:0000313" key="4">
    <source>
        <dbReference type="Proteomes" id="UP000733744"/>
    </source>
</evidence>
<accession>A0ABY3C746</accession>
<name>A0ABY3C746_9GAMM</name>
<comment type="caution">
    <text evidence="3">The sequence shown here is derived from an EMBL/GenBank/DDBJ whole genome shotgun (WGS) entry which is preliminary data.</text>
</comment>
<evidence type="ECO:0000256" key="1">
    <source>
        <dbReference type="SAM" id="SignalP"/>
    </source>
</evidence>
<dbReference type="PROSITE" id="PS50914">
    <property type="entry name" value="BON"/>
    <property type="match status" value="2"/>
</dbReference>